<dbReference type="SUPFAM" id="SSF116726">
    <property type="entry name" value="TrkA C-terminal domain-like"/>
    <property type="match status" value="1"/>
</dbReference>
<dbReference type="SMART" id="SM00345">
    <property type="entry name" value="HTH_GNTR"/>
    <property type="match status" value="1"/>
</dbReference>
<dbReference type="InterPro" id="IPR050679">
    <property type="entry name" value="Bact_HTH_transcr_reg"/>
</dbReference>
<evidence type="ECO:0000313" key="8">
    <source>
        <dbReference type="Proteomes" id="UP001314903"/>
    </source>
</evidence>
<dbReference type="PANTHER" id="PTHR44846:SF17">
    <property type="entry name" value="GNTR-FAMILY TRANSCRIPTIONAL REGULATOR"/>
    <property type="match status" value="1"/>
</dbReference>
<keyword evidence="3" id="KW-0804">Transcription</keyword>
<evidence type="ECO:0000259" key="5">
    <source>
        <dbReference type="PROSITE" id="PS50949"/>
    </source>
</evidence>
<dbReference type="InterPro" id="IPR006037">
    <property type="entry name" value="RCK_C"/>
</dbReference>
<evidence type="ECO:0000256" key="2">
    <source>
        <dbReference type="ARBA" id="ARBA00023125"/>
    </source>
</evidence>
<sequence length="206" mass="23498">MKGHKKAAYLSIALDIANKILQGEFKEDEKISGRSTLASMYNVSPETIRRAVSLLEEMDVVNSNRGSGIDILSKSSAEKFIEKNKSSEYISTIKDDIMNLMEQKKKIDEQIQESFEKITDYMERFKKDTPYTFIEIKINSRAKTLGKKIIDMRFWQSTGATIVAYRRDGNLIISPGPEYVFTEGDTIVVIGANNVYDKVYDFLYGE</sequence>
<evidence type="ECO:0000256" key="4">
    <source>
        <dbReference type="SAM" id="Coils"/>
    </source>
</evidence>
<dbReference type="Gene3D" id="1.10.10.10">
    <property type="entry name" value="Winged helix-like DNA-binding domain superfamily/Winged helix DNA-binding domain"/>
    <property type="match status" value="1"/>
</dbReference>
<dbReference type="EMBL" id="JAGGLI010000005">
    <property type="protein sequence ID" value="MBP2026864.1"/>
    <property type="molecule type" value="Genomic_DNA"/>
</dbReference>
<keyword evidence="8" id="KW-1185">Reference proteome</keyword>
<feature type="coiled-coil region" evidence="4">
    <location>
        <begin position="90"/>
        <end position="117"/>
    </location>
</feature>
<reference evidence="7 8" key="1">
    <citation type="submission" date="2021-03" db="EMBL/GenBank/DDBJ databases">
        <title>Genomic Encyclopedia of Type Strains, Phase IV (KMG-IV): sequencing the most valuable type-strain genomes for metagenomic binning, comparative biology and taxonomic classification.</title>
        <authorList>
            <person name="Goeker M."/>
        </authorList>
    </citation>
    <scope>NUCLEOTIDE SEQUENCE [LARGE SCALE GENOMIC DNA]</scope>
    <source>
        <strain evidence="7 8">DSM 27512</strain>
    </source>
</reference>
<comment type="caution">
    <text evidence="7">The sequence shown here is derived from an EMBL/GenBank/DDBJ whole genome shotgun (WGS) entry which is preliminary data.</text>
</comment>
<proteinExistence type="predicted"/>
<dbReference type="Gene3D" id="3.30.70.1450">
    <property type="entry name" value="Regulator of K+ conductance, C-terminal domain"/>
    <property type="match status" value="1"/>
</dbReference>
<evidence type="ECO:0000256" key="3">
    <source>
        <dbReference type="ARBA" id="ARBA00023163"/>
    </source>
</evidence>
<name>A0ABS4KGF8_9FIRM</name>
<dbReference type="RefSeq" id="WP_209659309.1">
    <property type="nucleotide sequence ID" value="NZ_JAGGLI010000005.1"/>
</dbReference>
<dbReference type="PROSITE" id="PS51202">
    <property type="entry name" value="RCK_C"/>
    <property type="match status" value="1"/>
</dbReference>
<keyword evidence="4" id="KW-0175">Coiled coil</keyword>
<dbReference type="CDD" id="cd07377">
    <property type="entry name" value="WHTH_GntR"/>
    <property type="match status" value="1"/>
</dbReference>
<protein>
    <submittedName>
        <fullName evidence="7">K+/H+ antiporter YhaU regulatory subunit KhtT</fullName>
    </submittedName>
</protein>
<feature type="domain" description="RCK C-terminal" evidence="6">
    <location>
        <begin position="120"/>
        <end position="205"/>
    </location>
</feature>
<dbReference type="Proteomes" id="UP001314903">
    <property type="component" value="Unassembled WGS sequence"/>
</dbReference>
<dbReference type="PROSITE" id="PS50949">
    <property type="entry name" value="HTH_GNTR"/>
    <property type="match status" value="1"/>
</dbReference>
<dbReference type="InterPro" id="IPR036388">
    <property type="entry name" value="WH-like_DNA-bd_sf"/>
</dbReference>
<dbReference type="Pfam" id="PF00392">
    <property type="entry name" value="GntR"/>
    <property type="match status" value="1"/>
</dbReference>
<dbReference type="InterPro" id="IPR036390">
    <property type="entry name" value="WH_DNA-bd_sf"/>
</dbReference>
<evidence type="ECO:0000259" key="6">
    <source>
        <dbReference type="PROSITE" id="PS51202"/>
    </source>
</evidence>
<organism evidence="7 8">
    <name type="scientific">Acetoanaerobium pronyense</name>
    <dbReference type="NCBI Taxonomy" id="1482736"/>
    <lineage>
        <taxon>Bacteria</taxon>
        <taxon>Bacillati</taxon>
        <taxon>Bacillota</taxon>
        <taxon>Clostridia</taxon>
        <taxon>Peptostreptococcales</taxon>
        <taxon>Filifactoraceae</taxon>
        <taxon>Acetoanaerobium</taxon>
    </lineage>
</organism>
<accession>A0ABS4KGF8</accession>
<feature type="domain" description="HTH gntR-type" evidence="5">
    <location>
        <begin position="6"/>
        <end position="74"/>
    </location>
</feature>
<gene>
    <name evidence="7" type="ORF">J2Z35_000656</name>
</gene>
<dbReference type="Pfam" id="PF02080">
    <property type="entry name" value="TrkA_C"/>
    <property type="match status" value="1"/>
</dbReference>
<dbReference type="PANTHER" id="PTHR44846">
    <property type="entry name" value="MANNOSYL-D-GLYCERATE TRANSPORT/METABOLISM SYSTEM REPRESSOR MNGR-RELATED"/>
    <property type="match status" value="1"/>
</dbReference>
<evidence type="ECO:0000256" key="1">
    <source>
        <dbReference type="ARBA" id="ARBA00023015"/>
    </source>
</evidence>
<keyword evidence="1" id="KW-0805">Transcription regulation</keyword>
<keyword evidence="2" id="KW-0238">DNA-binding</keyword>
<dbReference type="SUPFAM" id="SSF46785">
    <property type="entry name" value="Winged helix' DNA-binding domain"/>
    <property type="match status" value="1"/>
</dbReference>
<dbReference type="InterPro" id="IPR036721">
    <property type="entry name" value="RCK_C_sf"/>
</dbReference>
<evidence type="ECO:0000313" key="7">
    <source>
        <dbReference type="EMBL" id="MBP2026864.1"/>
    </source>
</evidence>
<dbReference type="InterPro" id="IPR000524">
    <property type="entry name" value="Tscrpt_reg_HTH_GntR"/>
</dbReference>